<evidence type="ECO:0000259" key="1">
    <source>
        <dbReference type="Pfam" id="PF23055"/>
    </source>
</evidence>
<dbReference type="InterPro" id="IPR055469">
    <property type="entry name" value="DUF7041"/>
</dbReference>
<organism evidence="2 3">
    <name type="scientific">Nephila pilipes</name>
    <name type="common">Giant wood spider</name>
    <name type="synonym">Nephila maculata</name>
    <dbReference type="NCBI Taxonomy" id="299642"/>
    <lineage>
        <taxon>Eukaryota</taxon>
        <taxon>Metazoa</taxon>
        <taxon>Ecdysozoa</taxon>
        <taxon>Arthropoda</taxon>
        <taxon>Chelicerata</taxon>
        <taxon>Arachnida</taxon>
        <taxon>Araneae</taxon>
        <taxon>Araneomorphae</taxon>
        <taxon>Entelegynae</taxon>
        <taxon>Araneoidea</taxon>
        <taxon>Nephilidae</taxon>
        <taxon>Nephila</taxon>
    </lineage>
</organism>
<accession>A0A8X6QNJ6</accession>
<evidence type="ECO:0000313" key="2">
    <source>
        <dbReference type="EMBL" id="GFU31433.1"/>
    </source>
</evidence>
<proteinExistence type="predicted"/>
<feature type="domain" description="DUF7041" evidence="1">
    <location>
        <begin position="2"/>
        <end position="67"/>
    </location>
</feature>
<keyword evidence="3" id="KW-1185">Reference proteome</keyword>
<gene>
    <name evidence="2" type="primary">AVEN_248338_1</name>
    <name evidence="2" type="ORF">NPIL_147131</name>
</gene>
<comment type="caution">
    <text evidence="2">The sequence shown here is derived from an EMBL/GenBank/DDBJ whole genome shotgun (WGS) entry which is preliminary data.</text>
</comment>
<dbReference type="PANTHER" id="PTHR33327">
    <property type="entry name" value="ENDONUCLEASE"/>
    <property type="match status" value="1"/>
</dbReference>
<dbReference type="AlphaFoldDB" id="A0A8X6QNJ6"/>
<dbReference type="Proteomes" id="UP000887013">
    <property type="component" value="Unassembled WGS sequence"/>
</dbReference>
<name>A0A8X6QNJ6_NEPPI</name>
<evidence type="ECO:0000313" key="3">
    <source>
        <dbReference type="Proteomes" id="UP000887013"/>
    </source>
</evidence>
<dbReference type="OrthoDB" id="10048650at2759"/>
<protein>
    <recommendedName>
        <fullName evidence="1">DUF7041 domain-containing protein</fullName>
    </recommendedName>
</protein>
<dbReference type="EMBL" id="BMAW01129673">
    <property type="protein sequence ID" value="GFU31433.1"/>
    <property type="molecule type" value="Genomic_DNA"/>
</dbReference>
<dbReference type="Pfam" id="PF23055">
    <property type="entry name" value="DUF7041"/>
    <property type="match status" value="1"/>
</dbReference>
<reference evidence="2" key="1">
    <citation type="submission" date="2020-08" db="EMBL/GenBank/DDBJ databases">
        <title>Multicomponent nature underlies the extraordinary mechanical properties of spider dragline silk.</title>
        <authorList>
            <person name="Kono N."/>
            <person name="Nakamura H."/>
            <person name="Mori M."/>
            <person name="Yoshida Y."/>
            <person name="Ohtoshi R."/>
            <person name="Malay A.D."/>
            <person name="Moran D.A.P."/>
            <person name="Tomita M."/>
            <person name="Numata K."/>
            <person name="Arakawa K."/>
        </authorList>
    </citation>
    <scope>NUCLEOTIDE SEQUENCE</scope>
</reference>
<dbReference type="PANTHER" id="PTHR33327:SF3">
    <property type="entry name" value="RNA-DIRECTED DNA POLYMERASE"/>
    <property type="match status" value="1"/>
</dbReference>
<sequence length="166" mass="18705">MESQCILAEMKVESTKFHKVVSCLQPNDSAIVRNILNPPTEQSYTTLQTSLCLQFADSEEQHFHDLISEMQLGQRKSSHLFLGMRSNSGNRITDNLLRSLFLSALHHIAYTIISNYKLESLAENTDVIIAAAGNSSPIHGINNEKQDLKTMLMDISSRLSRLETRK</sequence>